<dbReference type="Proteomes" id="UP001595868">
    <property type="component" value="Unassembled WGS sequence"/>
</dbReference>
<keyword evidence="2" id="KW-1185">Reference proteome</keyword>
<gene>
    <name evidence="1" type="ORF">ACFOX0_12115</name>
</gene>
<proteinExistence type="predicted"/>
<evidence type="ECO:0000313" key="1">
    <source>
        <dbReference type="EMBL" id="MFC4106677.1"/>
    </source>
</evidence>
<name>A0ABV8KKT5_9ACTN</name>
<dbReference type="RefSeq" id="WP_377544826.1">
    <property type="nucleotide sequence ID" value="NZ_JBHSBN010000006.1"/>
</dbReference>
<dbReference type="EMBL" id="JBHSBN010000006">
    <property type="protein sequence ID" value="MFC4106677.1"/>
    <property type="molecule type" value="Genomic_DNA"/>
</dbReference>
<organism evidence="1 2">
    <name type="scientific">Micromonospora zhanjiangensis</name>
    <dbReference type="NCBI Taxonomy" id="1522057"/>
    <lineage>
        <taxon>Bacteria</taxon>
        <taxon>Bacillati</taxon>
        <taxon>Actinomycetota</taxon>
        <taxon>Actinomycetes</taxon>
        <taxon>Micromonosporales</taxon>
        <taxon>Micromonosporaceae</taxon>
        <taxon>Micromonospora</taxon>
    </lineage>
</organism>
<evidence type="ECO:0000313" key="2">
    <source>
        <dbReference type="Proteomes" id="UP001595868"/>
    </source>
</evidence>
<sequence length="339" mass="37431">MEENTFSMKYGYALSAFRVRPHGGDPQPLGSFDGTTDALPILYGVLHGLAGQPVSERQRHLSVKTLEPAGRAVRFCVKVGNSGQRSEFYDRDDDQTVVFHRDDRHIEHTTLRGLLLAPADSTTGLLALEVQGRVGAKTLLGPALSKRFRHFSNGYILDIASVVDEEGLAKLLVEAQAHQITLRRSGLPQDVADAVEMTTKDAEAGKLELKIMPGKIKQFQRSLVAKLRGEDDTARRRLLHVTGVDFDELSVVMTVGERSTTLTVTAERVPSFVYDLPGREKPDDGRFYGEVTRTINEISTAVGVLVRPQWDTGTWSGAALETRLTLPQEELSHATDREQ</sequence>
<accession>A0ABV8KKT5</accession>
<comment type="caution">
    <text evidence="1">The sequence shown here is derived from an EMBL/GenBank/DDBJ whole genome shotgun (WGS) entry which is preliminary data.</text>
</comment>
<protein>
    <submittedName>
        <fullName evidence="1">Uncharacterized protein</fullName>
    </submittedName>
</protein>
<reference evidence="2" key="1">
    <citation type="journal article" date="2019" name="Int. J. Syst. Evol. Microbiol.">
        <title>The Global Catalogue of Microorganisms (GCM) 10K type strain sequencing project: providing services to taxonomists for standard genome sequencing and annotation.</title>
        <authorList>
            <consortium name="The Broad Institute Genomics Platform"/>
            <consortium name="The Broad Institute Genome Sequencing Center for Infectious Disease"/>
            <person name="Wu L."/>
            <person name="Ma J."/>
        </authorList>
    </citation>
    <scope>NUCLEOTIDE SEQUENCE [LARGE SCALE GENOMIC DNA]</scope>
    <source>
        <strain evidence="2">2902at01</strain>
    </source>
</reference>